<comment type="caution">
    <text evidence="2">The sequence shown here is derived from an EMBL/GenBank/DDBJ whole genome shotgun (WGS) entry which is preliminary data.</text>
</comment>
<dbReference type="PANTHER" id="PTHR45748:SF21">
    <property type="entry name" value="1-PHOSPHATIDYLINOSITOL-3-PHOSPHATE 5-KINASE FAB1A"/>
    <property type="match status" value="1"/>
</dbReference>
<accession>A0ABR2NVB0</accession>
<gene>
    <name evidence="2" type="ORF">V6N11_061344</name>
</gene>
<proteinExistence type="predicted"/>
<evidence type="ECO:0000256" key="1">
    <source>
        <dbReference type="SAM" id="MobiDB-lite"/>
    </source>
</evidence>
<evidence type="ECO:0000313" key="3">
    <source>
        <dbReference type="Proteomes" id="UP001396334"/>
    </source>
</evidence>
<keyword evidence="3" id="KW-1185">Reference proteome</keyword>
<feature type="compositionally biased region" description="Polar residues" evidence="1">
    <location>
        <begin position="509"/>
        <end position="521"/>
    </location>
</feature>
<dbReference type="Pfam" id="PF00118">
    <property type="entry name" value="Cpn60_TCP1"/>
    <property type="match status" value="1"/>
</dbReference>
<evidence type="ECO:0000313" key="2">
    <source>
        <dbReference type="EMBL" id="KAK8980128.1"/>
    </source>
</evidence>
<sequence>MISPDAPSVISTVLLAFEPGCSNLQRRPWIKIIGQGKRPKPQDFIKILTYALPLRVTKAKGLRTSTQGNFLQQGFPDMGVNISHIPAVSDKEPSIAPLDLKKLKDTGKGISEAEVGKIMEAASKLISQLNILPVGDDDGKKNWLHIIKSLSCEAATILKPDKSNEGGMDPRGYVKVKCIAAGHPSESAVVKGVVCKKNVAHRRMTSKIDKPRFLILGGALEYQSISNHLSSFDTLLQQEMDTAAAKISAHRPSVILVEKYVSRDAQEFLLSKSITLVLNVKRKLLERVARCTGAQIIPSVDHLTSTKMGHCDVFHVEKIFEEHGQAKIFDAKTSQWLTLFQILLKGANGDELKKVKHVVQRVVFSAYNLALETSFLADEGATLPELPLKSPITFVAPDKLSGIDRSIPLVPGFTIPSSRKPMASQSINELQKSNRDVPSLNHAFQKIDDIDPKESVQIKTASSRVALTGKQLISLSQRLSEAPQQGRGSNHAAHSMLAANHLDGLELASSKQEPVNNNEEAGSSKEEFTQFSDHQSILVSLSTRCFWKGTVVNGLVSSESNTMGALISRWGDFYKIICLIRASIVIHVRCLLKHMFIVILIGKVA</sequence>
<organism evidence="2 3">
    <name type="scientific">Hibiscus sabdariffa</name>
    <name type="common">roselle</name>
    <dbReference type="NCBI Taxonomy" id="183260"/>
    <lineage>
        <taxon>Eukaryota</taxon>
        <taxon>Viridiplantae</taxon>
        <taxon>Streptophyta</taxon>
        <taxon>Embryophyta</taxon>
        <taxon>Tracheophyta</taxon>
        <taxon>Spermatophyta</taxon>
        <taxon>Magnoliopsida</taxon>
        <taxon>eudicotyledons</taxon>
        <taxon>Gunneridae</taxon>
        <taxon>Pentapetalae</taxon>
        <taxon>rosids</taxon>
        <taxon>malvids</taxon>
        <taxon>Malvales</taxon>
        <taxon>Malvaceae</taxon>
        <taxon>Malvoideae</taxon>
        <taxon>Hibiscus</taxon>
    </lineage>
</organism>
<evidence type="ECO:0008006" key="4">
    <source>
        <dbReference type="Google" id="ProtNLM"/>
    </source>
</evidence>
<dbReference type="InterPro" id="IPR027409">
    <property type="entry name" value="GroEL-like_apical_dom_sf"/>
</dbReference>
<reference evidence="2 3" key="1">
    <citation type="journal article" date="2024" name="G3 (Bethesda)">
        <title>Genome assembly of Hibiscus sabdariffa L. provides insights into metabolisms of medicinal natural products.</title>
        <authorList>
            <person name="Kim T."/>
        </authorList>
    </citation>
    <scope>NUCLEOTIDE SEQUENCE [LARGE SCALE GENOMIC DNA]</scope>
    <source>
        <strain evidence="2">TK-2024</strain>
        <tissue evidence="2">Old leaves</tissue>
    </source>
</reference>
<dbReference type="CDD" id="cd03334">
    <property type="entry name" value="Fab1_TCP"/>
    <property type="match status" value="1"/>
</dbReference>
<dbReference type="InterPro" id="IPR002423">
    <property type="entry name" value="Cpn60/GroEL/TCP-1"/>
</dbReference>
<dbReference type="Gene3D" id="3.50.7.10">
    <property type="entry name" value="GroEL"/>
    <property type="match status" value="1"/>
</dbReference>
<dbReference type="EMBL" id="JBBPBN010000097">
    <property type="protein sequence ID" value="KAK8980128.1"/>
    <property type="molecule type" value="Genomic_DNA"/>
</dbReference>
<dbReference type="Proteomes" id="UP001396334">
    <property type="component" value="Unassembled WGS sequence"/>
</dbReference>
<name>A0ABR2NVB0_9ROSI</name>
<feature type="region of interest" description="Disordered" evidence="1">
    <location>
        <begin position="509"/>
        <end position="528"/>
    </location>
</feature>
<protein>
    <recommendedName>
        <fullName evidence="4">1-phosphatidylinositol-3-phosphate 5-kinase</fullName>
    </recommendedName>
</protein>
<dbReference type="SUPFAM" id="SSF52029">
    <property type="entry name" value="GroEL apical domain-like"/>
    <property type="match status" value="1"/>
</dbReference>
<dbReference type="PANTHER" id="PTHR45748">
    <property type="entry name" value="1-PHOSPHATIDYLINOSITOL 3-PHOSPHATE 5-KINASE-RELATED"/>
    <property type="match status" value="1"/>
</dbReference>